<dbReference type="Proteomes" id="UP000307440">
    <property type="component" value="Unassembled WGS sequence"/>
</dbReference>
<gene>
    <name evidence="1" type="ORF">FA15DRAFT_556530</name>
</gene>
<reference evidence="1 2" key="1">
    <citation type="journal article" date="2019" name="Nat. Ecol. Evol.">
        <title>Megaphylogeny resolves global patterns of mushroom evolution.</title>
        <authorList>
            <person name="Varga T."/>
            <person name="Krizsan K."/>
            <person name="Foldi C."/>
            <person name="Dima B."/>
            <person name="Sanchez-Garcia M."/>
            <person name="Sanchez-Ramirez S."/>
            <person name="Szollosi G.J."/>
            <person name="Szarkandi J.G."/>
            <person name="Papp V."/>
            <person name="Albert L."/>
            <person name="Andreopoulos W."/>
            <person name="Angelini C."/>
            <person name="Antonin V."/>
            <person name="Barry K.W."/>
            <person name="Bougher N.L."/>
            <person name="Buchanan P."/>
            <person name="Buyck B."/>
            <person name="Bense V."/>
            <person name="Catcheside P."/>
            <person name="Chovatia M."/>
            <person name="Cooper J."/>
            <person name="Damon W."/>
            <person name="Desjardin D."/>
            <person name="Finy P."/>
            <person name="Geml J."/>
            <person name="Haridas S."/>
            <person name="Hughes K."/>
            <person name="Justo A."/>
            <person name="Karasinski D."/>
            <person name="Kautmanova I."/>
            <person name="Kiss B."/>
            <person name="Kocsube S."/>
            <person name="Kotiranta H."/>
            <person name="LaButti K.M."/>
            <person name="Lechner B.E."/>
            <person name="Liimatainen K."/>
            <person name="Lipzen A."/>
            <person name="Lukacs Z."/>
            <person name="Mihaltcheva S."/>
            <person name="Morgado L.N."/>
            <person name="Niskanen T."/>
            <person name="Noordeloos M.E."/>
            <person name="Ohm R.A."/>
            <person name="Ortiz-Santana B."/>
            <person name="Ovrebo C."/>
            <person name="Racz N."/>
            <person name="Riley R."/>
            <person name="Savchenko A."/>
            <person name="Shiryaev A."/>
            <person name="Soop K."/>
            <person name="Spirin V."/>
            <person name="Szebenyi C."/>
            <person name="Tomsovsky M."/>
            <person name="Tulloss R.E."/>
            <person name="Uehling J."/>
            <person name="Grigoriev I.V."/>
            <person name="Vagvolgyi C."/>
            <person name="Papp T."/>
            <person name="Martin F.M."/>
            <person name="Miettinen O."/>
            <person name="Hibbett D.S."/>
            <person name="Nagy L.G."/>
        </authorList>
    </citation>
    <scope>NUCLEOTIDE SEQUENCE [LARGE SCALE GENOMIC DNA]</scope>
    <source>
        <strain evidence="1 2">CBS 121175</strain>
    </source>
</reference>
<feature type="non-terminal residue" evidence="1">
    <location>
        <position position="56"/>
    </location>
</feature>
<dbReference type="AlphaFoldDB" id="A0A5C3KFA3"/>
<dbReference type="OrthoDB" id="412006at2759"/>
<sequence>YPDPLEPALPITEERVKEHIKRLSPYKAPGLDGIANAVFKECADILSPILAHIFTA</sequence>
<protein>
    <recommendedName>
        <fullName evidence="3">Reverse transcriptase domain-containing protein</fullName>
    </recommendedName>
</protein>
<evidence type="ECO:0000313" key="1">
    <source>
        <dbReference type="EMBL" id="TFK18721.1"/>
    </source>
</evidence>
<proteinExistence type="predicted"/>
<evidence type="ECO:0008006" key="3">
    <source>
        <dbReference type="Google" id="ProtNLM"/>
    </source>
</evidence>
<organism evidence="1 2">
    <name type="scientific">Coprinopsis marcescibilis</name>
    <name type="common">Agaric fungus</name>
    <name type="synonym">Psathyrella marcescibilis</name>
    <dbReference type="NCBI Taxonomy" id="230819"/>
    <lineage>
        <taxon>Eukaryota</taxon>
        <taxon>Fungi</taxon>
        <taxon>Dikarya</taxon>
        <taxon>Basidiomycota</taxon>
        <taxon>Agaricomycotina</taxon>
        <taxon>Agaricomycetes</taxon>
        <taxon>Agaricomycetidae</taxon>
        <taxon>Agaricales</taxon>
        <taxon>Agaricineae</taxon>
        <taxon>Psathyrellaceae</taxon>
        <taxon>Coprinopsis</taxon>
    </lineage>
</organism>
<accession>A0A5C3KFA3</accession>
<dbReference type="EMBL" id="ML210382">
    <property type="protein sequence ID" value="TFK18721.1"/>
    <property type="molecule type" value="Genomic_DNA"/>
</dbReference>
<name>A0A5C3KFA3_COPMA</name>
<evidence type="ECO:0000313" key="2">
    <source>
        <dbReference type="Proteomes" id="UP000307440"/>
    </source>
</evidence>
<feature type="non-terminal residue" evidence="1">
    <location>
        <position position="1"/>
    </location>
</feature>
<dbReference type="STRING" id="230819.A0A5C3KFA3"/>
<keyword evidence="2" id="KW-1185">Reference proteome</keyword>